<sequence length="69" mass="7787">MSELQSALDDGDTSTFDIKPLTGYHGRWRLRVGDYRAVYTLDKDDEGQPVVLVWIIAVGNRGDIYEQGL</sequence>
<name>A0A840WB48_9ACTN</name>
<keyword evidence="2" id="KW-1185">Reference proteome</keyword>
<dbReference type="Gene3D" id="3.30.2310.20">
    <property type="entry name" value="RelE-like"/>
    <property type="match status" value="1"/>
</dbReference>
<dbReference type="AlphaFoldDB" id="A0A840WB48"/>
<keyword evidence="1" id="KW-0378">Hydrolase</keyword>
<proteinExistence type="predicted"/>
<reference evidence="1 2" key="1">
    <citation type="submission" date="2020-08" db="EMBL/GenBank/DDBJ databases">
        <title>Sequencing the genomes of 1000 actinobacteria strains.</title>
        <authorList>
            <person name="Klenk H.-P."/>
        </authorList>
    </citation>
    <scope>NUCLEOTIDE SEQUENCE [LARGE SCALE GENOMIC DNA]</scope>
    <source>
        <strain evidence="1 2">DSM 44598</strain>
    </source>
</reference>
<dbReference type="Proteomes" id="UP000579647">
    <property type="component" value="Unassembled WGS sequence"/>
</dbReference>
<evidence type="ECO:0000313" key="2">
    <source>
        <dbReference type="Proteomes" id="UP000579647"/>
    </source>
</evidence>
<dbReference type="GO" id="GO:0004519">
    <property type="term" value="F:endonuclease activity"/>
    <property type="evidence" value="ECO:0007669"/>
    <property type="project" value="UniProtKB-KW"/>
</dbReference>
<keyword evidence="1" id="KW-0255">Endonuclease</keyword>
<dbReference type="InterPro" id="IPR035093">
    <property type="entry name" value="RelE/ParE_toxin_dom_sf"/>
</dbReference>
<accession>A0A840WB48</accession>
<comment type="caution">
    <text evidence="1">The sequence shown here is derived from an EMBL/GenBank/DDBJ whole genome shotgun (WGS) entry which is preliminary data.</text>
</comment>
<keyword evidence="1" id="KW-0540">Nuclease</keyword>
<gene>
    <name evidence="1" type="ORF">HNR07_004521</name>
</gene>
<evidence type="ECO:0000313" key="1">
    <source>
        <dbReference type="EMBL" id="MBB5493384.1"/>
    </source>
</evidence>
<protein>
    <submittedName>
        <fullName evidence="1">mRNA-degrading endonuclease RelE of RelBE toxin-antitoxin system</fullName>
    </submittedName>
</protein>
<dbReference type="EMBL" id="JACHDO010000001">
    <property type="protein sequence ID" value="MBB5493384.1"/>
    <property type="molecule type" value="Genomic_DNA"/>
</dbReference>
<dbReference type="SUPFAM" id="SSF143011">
    <property type="entry name" value="RelE-like"/>
    <property type="match status" value="1"/>
</dbReference>
<organism evidence="1 2">
    <name type="scientific">Nocardiopsis metallicus</name>
    <dbReference type="NCBI Taxonomy" id="179819"/>
    <lineage>
        <taxon>Bacteria</taxon>
        <taxon>Bacillati</taxon>
        <taxon>Actinomycetota</taxon>
        <taxon>Actinomycetes</taxon>
        <taxon>Streptosporangiales</taxon>
        <taxon>Nocardiopsidaceae</taxon>
        <taxon>Nocardiopsis</taxon>
    </lineage>
</organism>